<proteinExistence type="predicted"/>
<feature type="transmembrane region" description="Helical" evidence="1">
    <location>
        <begin position="132"/>
        <end position="154"/>
    </location>
</feature>
<evidence type="ECO:0008006" key="5">
    <source>
        <dbReference type="Google" id="ProtNLM"/>
    </source>
</evidence>
<sequence length="162" mass="19303">MNREYQEQEIDLERKSQQNSEDTNNQLFSIGFAIIYNCIWGILFCFFRHRYYEEECKVINFWSLVAEIYLFTVAIYKLAIELPVYYKALGRWKHKLFEIAEKVEFVLSIIVLIGLSYAYFQFEDCYGLRNFVLFYLIVTYLVLGIYLVSLLLLITNKSNNSG</sequence>
<evidence type="ECO:0000256" key="1">
    <source>
        <dbReference type="SAM" id="Phobius"/>
    </source>
</evidence>
<dbReference type="EMBL" id="CAJJDM010000050">
    <property type="protein sequence ID" value="CAD8072903.1"/>
    <property type="molecule type" value="Genomic_DNA"/>
</dbReference>
<keyword evidence="4" id="KW-1185">Reference proteome</keyword>
<keyword evidence="1" id="KW-0472">Membrane</keyword>
<feature type="transmembrane region" description="Helical" evidence="1">
    <location>
        <begin position="27"/>
        <end position="47"/>
    </location>
</feature>
<comment type="caution">
    <text evidence="2">The sequence shown here is derived from an EMBL/GenBank/DDBJ whole genome shotgun (WGS) entry which is preliminary data.</text>
</comment>
<evidence type="ECO:0000313" key="2">
    <source>
        <dbReference type="EMBL" id="CAD8072903.1"/>
    </source>
</evidence>
<reference evidence="2" key="1">
    <citation type="submission" date="2021-01" db="EMBL/GenBank/DDBJ databases">
        <authorList>
            <consortium name="Genoscope - CEA"/>
            <person name="William W."/>
        </authorList>
    </citation>
    <scope>NUCLEOTIDE SEQUENCE</scope>
</reference>
<evidence type="ECO:0000313" key="4">
    <source>
        <dbReference type="Proteomes" id="UP000688137"/>
    </source>
</evidence>
<name>A0A8S1M4U1_PARPR</name>
<organism evidence="2 4">
    <name type="scientific">Paramecium primaurelia</name>
    <dbReference type="NCBI Taxonomy" id="5886"/>
    <lineage>
        <taxon>Eukaryota</taxon>
        <taxon>Sar</taxon>
        <taxon>Alveolata</taxon>
        <taxon>Ciliophora</taxon>
        <taxon>Intramacronucleata</taxon>
        <taxon>Oligohymenophorea</taxon>
        <taxon>Peniculida</taxon>
        <taxon>Parameciidae</taxon>
        <taxon>Paramecium</taxon>
    </lineage>
</organism>
<keyword evidence="1" id="KW-1133">Transmembrane helix</keyword>
<feature type="transmembrane region" description="Helical" evidence="1">
    <location>
        <begin position="59"/>
        <end position="79"/>
    </location>
</feature>
<dbReference type="OMA" id="NTEYQEQ"/>
<protein>
    <recommendedName>
        <fullName evidence="5">Transmembrane protein</fullName>
    </recommendedName>
</protein>
<dbReference type="AlphaFoldDB" id="A0A8S1M4U1"/>
<keyword evidence="1" id="KW-0812">Transmembrane</keyword>
<accession>A0A8S1M4U1</accession>
<evidence type="ECO:0000313" key="3">
    <source>
        <dbReference type="EMBL" id="CAD8072905.1"/>
    </source>
</evidence>
<dbReference type="EMBL" id="CAJJDM010000050">
    <property type="protein sequence ID" value="CAD8072905.1"/>
    <property type="molecule type" value="Genomic_DNA"/>
</dbReference>
<feature type="transmembrane region" description="Helical" evidence="1">
    <location>
        <begin position="99"/>
        <end position="120"/>
    </location>
</feature>
<gene>
    <name evidence="2" type="ORF">PPRIM_AZ9-3.1.T0500106</name>
    <name evidence="3" type="ORF">PPRIM_AZ9-3.1.T0500107</name>
</gene>
<dbReference type="Proteomes" id="UP000688137">
    <property type="component" value="Unassembled WGS sequence"/>
</dbReference>